<dbReference type="Proteomes" id="UP000241890">
    <property type="component" value="Unassembled WGS sequence"/>
</dbReference>
<dbReference type="Gene3D" id="3.50.4.10">
    <property type="entry name" value="Hepatocyte Growth Factor"/>
    <property type="match status" value="1"/>
</dbReference>
<reference evidence="6 7" key="1">
    <citation type="submission" date="2017-12" db="EMBL/GenBank/DDBJ databases">
        <title>Sequencing, de novo assembly and annotation of complete genome of a new Thraustochytrid species, strain FCC1311.</title>
        <authorList>
            <person name="Sedici K."/>
            <person name="Godart F."/>
            <person name="Aiese Cigliano R."/>
            <person name="Sanseverino W."/>
            <person name="Barakat M."/>
            <person name="Ortet P."/>
            <person name="Marechal E."/>
            <person name="Cagnac O."/>
            <person name="Amato A."/>
        </authorList>
    </citation>
    <scope>NUCLEOTIDE SEQUENCE [LARGE SCALE GENOMIC DNA]</scope>
</reference>
<dbReference type="GO" id="GO:0005576">
    <property type="term" value="C:extracellular region"/>
    <property type="evidence" value="ECO:0007669"/>
    <property type="project" value="InterPro"/>
</dbReference>
<dbReference type="PROSITE" id="PS50948">
    <property type="entry name" value="PAN"/>
    <property type="match status" value="1"/>
</dbReference>
<evidence type="ECO:0000313" key="7">
    <source>
        <dbReference type="Proteomes" id="UP000241890"/>
    </source>
</evidence>
<dbReference type="EMBL" id="BEYU01000232">
    <property type="protein sequence ID" value="GBG34927.1"/>
    <property type="molecule type" value="Genomic_DNA"/>
</dbReference>
<evidence type="ECO:0000313" key="6">
    <source>
        <dbReference type="EMBL" id="GBG34927.1"/>
    </source>
</evidence>
<feature type="domain" description="Apple" evidence="5">
    <location>
        <begin position="230"/>
        <end position="319"/>
    </location>
</feature>
<feature type="region of interest" description="Disordered" evidence="3">
    <location>
        <begin position="1833"/>
        <end position="1853"/>
    </location>
</feature>
<evidence type="ECO:0000256" key="3">
    <source>
        <dbReference type="SAM" id="MobiDB-lite"/>
    </source>
</evidence>
<accession>A0A2R5GVR7</accession>
<keyword evidence="4" id="KW-1133">Transmembrane helix</keyword>
<sequence>MDRFPGCVILGHPGYPTPEEVETEEIRDLSAAECRATCLERWKTSSYRGIWVTGSTVEPDYSATFRHETCYLVDRNYQDVGQTCTMNSDTGDLGEFEQDHIAYWRVYPCYSGSLHDGNLDSDGTVPAFASVSFQDATYEQDFSSSRAKASLPDRIDVSIRSDGPYICRWAHDNQDSAEADVSDYEPCLSWKHENPDDIDICTLYSTPPYESPFYPPTDAIHSRVSGLMYCNKDFSEDTAIRMTSLYDEPGCMKQHYNWGINMKGVEVENPHDCRRKCQEDDNCVLFVFNASSRSCYLKTAEDFMNETSTVDTYAGTKDCHTCSPGYYITTNTEPANGVDSCEPCQIGYYCVDGEMKVCQGGNYCGENATAALTAPSDEKQCSEDRSGTGCEHEVCRDSALGNYLGSLDYTPDPESFDFSNYAIPTVDDEEGGWDLAQELIDDSDSIHIKVTFKNMIKMNIVKGFNLPITLNDASEASIVKSWDNVNNIDCSEPSDTYVSVSLKAEDFSVGDNVTACLLLFWTKGNKFSEWDDVNTESSKEKETAKNCVTRTLKFHAGGNFFVSDISGNPRAEGVVIFFKVGEEGEEQYLVTDATSRVFGDLFDSSLTARDVDSTVTIINASLPDTDTDIRLCPDEEESECSLETVRELGNTYTIEHLKTRKIQLVDIMSRALSGTVLQSFNDGSDSCQVSGVTVEAFNVDADSSASAIATNVTSDDGTFVLNVPTNTQVRLEFTLDNHTFTIVSIAGAGLLDEAGVEVSDAIEGIEVQDTTMQDFNLRVAATLCDIPVGQVDITLWVKACPSVELTMTTTEVETTFSLPAANYSFELAFADDTDDVLLQSFEYQFADGTSARDVDLSTASVDVEMLHQPVPDLLISLESGQLYFDACANDELFDVIIEGGSTIEFEIKSQQWFAVGDGSPQFCGTLPDGTTVEITSELAPSLDVGCDANDPCETAFVIAEINAQNRSAVFASVVAGEPQAPLDDGDTHALSEFFVRNVAFRVRNEDLWASTTAGLDSTLRALVLGDKTLSEDATIAFASEDSTPLQYLYSPPGGVGSFASLEFEGSYSIEKTNEVRVENEAGVNVGVTISASVSSSFGSVKTSAGFETEAIGTFVSSYDNKATMTTESRVWSLETYSDAPGRDSDLVMFMGSVAKFLEAVHISLDPDTCKITSANTINWGNQVSSLVIYTRSSCENSLDQIEKTIQNVDETSDLAIQAQLERSRWLSLLQHWDDDYQAALNTPASILQGSNVLSLSGGASYSVAEAISSEVSAVTDYTSYSGSLSLSLSTSVTASVSANLWFVSVEGSTEVSAGASFKTTGSVERVTTKSGGLSTSISTSVEVDDSNEICLEFFRSPFSGTHVYRVCGGRTSCPHIPGTDAREVLALSYDEEPAEELTENTGSFSFLIDTSSMTDSDEEITVAISVDAQSMTGRVAYRIGASSLNQPVEVTMDARTVLPVTVFYERLDERVRSTTVTIKVASACDEGISRTLPFELNWASTCPTISWSGALEEPTATWALSSVSTTMPIAFSRGPAANALVSSTVTLWAVRYDGSATVGDWFRVAVFASGSSSLTLSAAQLGAASASKGSFLLELRAACAEGERAAGSSRSSRRLGVLDTTGPALMAWSPSSKVRVAASSFPVANFRFDEPVDCGHADLEATVTDATGELVAETNITCSSRLYDLTVVMETADAAAVALWSNTTATLELRGVHDLYGNVAEVITAGGARRVLAEGSMSKTFVIPELPEHSEDTTTLAKWGVQSMEERQEVAAAVYARILPSDQPVASTYVEDDDEDTDASDESSPMLAIGLGVAAGAVVVAAAAFVVLRRRRRSRSSSGRQTPQRSSGDATAVGTDVYAKVEASNPIYAAA</sequence>
<keyword evidence="4" id="KW-0472">Membrane</keyword>
<dbReference type="InParanoid" id="A0A2R5GVR7"/>
<evidence type="ECO:0000256" key="2">
    <source>
        <dbReference type="ARBA" id="ARBA00023157"/>
    </source>
</evidence>
<evidence type="ECO:0000256" key="1">
    <source>
        <dbReference type="ARBA" id="ARBA00022737"/>
    </source>
</evidence>
<organism evidence="6 7">
    <name type="scientific">Hondaea fermentalgiana</name>
    <dbReference type="NCBI Taxonomy" id="2315210"/>
    <lineage>
        <taxon>Eukaryota</taxon>
        <taxon>Sar</taxon>
        <taxon>Stramenopiles</taxon>
        <taxon>Bigyra</taxon>
        <taxon>Labyrinthulomycetes</taxon>
        <taxon>Thraustochytrida</taxon>
        <taxon>Thraustochytriidae</taxon>
        <taxon>Hondaea</taxon>
    </lineage>
</organism>
<name>A0A2R5GVR7_9STRA</name>
<gene>
    <name evidence="6" type="ORF">FCC1311_111502</name>
</gene>
<dbReference type="SMART" id="SM00223">
    <property type="entry name" value="APPLE"/>
    <property type="match status" value="1"/>
</dbReference>
<keyword evidence="1" id="KW-0677">Repeat</keyword>
<dbReference type="Pfam" id="PF14295">
    <property type="entry name" value="PAN_4"/>
    <property type="match status" value="1"/>
</dbReference>
<evidence type="ECO:0000256" key="4">
    <source>
        <dbReference type="SAM" id="Phobius"/>
    </source>
</evidence>
<feature type="transmembrane region" description="Helical" evidence="4">
    <location>
        <begin position="1806"/>
        <end position="1828"/>
    </location>
</feature>
<keyword evidence="7" id="KW-1185">Reference proteome</keyword>
<keyword evidence="2" id="KW-1015">Disulfide bond</keyword>
<evidence type="ECO:0000259" key="5">
    <source>
        <dbReference type="PROSITE" id="PS50948"/>
    </source>
</evidence>
<dbReference type="InterPro" id="IPR003609">
    <property type="entry name" value="Pan_app"/>
</dbReference>
<dbReference type="GO" id="GO:0006508">
    <property type="term" value="P:proteolysis"/>
    <property type="evidence" value="ECO:0007669"/>
    <property type="project" value="InterPro"/>
</dbReference>
<dbReference type="CDD" id="cd01100">
    <property type="entry name" value="APPLE_Factor_XI_like"/>
    <property type="match status" value="1"/>
</dbReference>
<keyword evidence="4" id="KW-0812">Transmembrane</keyword>
<dbReference type="SUPFAM" id="SSF57414">
    <property type="entry name" value="Hairpin loop containing domain-like"/>
    <property type="match status" value="1"/>
</dbReference>
<comment type="caution">
    <text evidence="6">The sequence shown here is derived from an EMBL/GenBank/DDBJ whole genome shotgun (WGS) entry which is preliminary data.</text>
</comment>
<dbReference type="InterPro" id="IPR000177">
    <property type="entry name" value="Apple"/>
</dbReference>
<protein>
    <recommendedName>
        <fullName evidence="5">Apple domain-containing protein</fullName>
    </recommendedName>
</protein>
<proteinExistence type="predicted"/>